<keyword evidence="1" id="KW-1133">Transmembrane helix</keyword>
<accession>A0A1I7NU66</accession>
<name>A0A1I7NU66_9HYPH</name>
<dbReference type="RefSeq" id="WP_092868990.1">
    <property type="nucleotide sequence ID" value="NZ_FPCH01000003.1"/>
</dbReference>
<evidence type="ECO:0000256" key="1">
    <source>
        <dbReference type="SAM" id="Phobius"/>
    </source>
</evidence>
<dbReference type="Pfam" id="PF09933">
    <property type="entry name" value="DUF2165"/>
    <property type="match status" value="1"/>
</dbReference>
<dbReference type="EMBL" id="FPCH01000003">
    <property type="protein sequence ID" value="SFV38138.1"/>
    <property type="molecule type" value="Genomic_DNA"/>
</dbReference>
<sequence length="165" mass="18417">MLITRYAKIIMCSALGAVCLLIAFNNITDYGTNYLFVQHVLSMDSTLPDSNLKYRAISNPVLWEVAYAAIITAEALTGILFISGAASLWRTRRAPAEVFNRAKGYAIAGGTLAFLVWFFGFMGIGGEWFAMWESRTWNGQQAAFRFYMTMLAVLVFLNQPDADLE</sequence>
<dbReference type="AlphaFoldDB" id="A0A1I7NU66"/>
<reference evidence="3" key="1">
    <citation type="submission" date="2016-10" db="EMBL/GenBank/DDBJ databases">
        <authorList>
            <person name="Varghese N."/>
            <person name="Submissions S."/>
        </authorList>
    </citation>
    <scope>NUCLEOTIDE SEQUENCE [LARGE SCALE GENOMIC DNA]</scope>
    <source>
        <strain evidence="3">DSM 1565</strain>
    </source>
</reference>
<keyword evidence="3" id="KW-1185">Reference proteome</keyword>
<feature type="transmembrane region" description="Helical" evidence="1">
    <location>
        <begin position="6"/>
        <end position="24"/>
    </location>
</feature>
<feature type="transmembrane region" description="Helical" evidence="1">
    <location>
        <begin position="61"/>
        <end position="85"/>
    </location>
</feature>
<evidence type="ECO:0000313" key="3">
    <source>
        <dbReference type="Proteomes" id="UP000199423"/>
    </source>
</evidence>
<keyword evidence="1" id="KW-0472">Membrane</keyword>
<organism evidence="2 3">
    <name type="scientific">Hyphomicrobium facile</name>
    <dbReference type="NCBI Taxonomy" id="51670"/>
    <lineage>
        <taxon>Bacteria</taxon>
        <taxon>Pseudomonadati</taxon>
        <taxon>Pseudomonadota</taxon>
        <taxon>Alphaproteobacteria</taxon>
        <taxon>Hyphomicrobiales</taxon>
        <taxon>Hyphomicrobiaceae</taxon>
        <taxon>Hyphomicrobium</taxon>
    </lineage>
</organism>
<dbReference type="STRING" id="51670.SAMN04488557_3541"/>
<dbReference type="OrthoDB" id="7618855at2"/>
<keyword evidence="1" id="KW-0812">Transmembrane</keyword>
<dbReference type="Proteomes" id="UP000199423">
    <property type="component" value="Unassembled WGS sequence"/>
</dbReference>
<evidence type="ECO:0000313" key="2">
    <source>
        <dbReference type="EMBL" id="SFV38138.1"/>
    </source>
</evidence>
<feature type="transmembrane region" description="Helical" evidence="1">
    <location>
        <begin position="105"/>
        <end position="130"/>
    </location>
</feature>
<proteinExistence type="predicted"/>
<feature type="transmembrane region" description="Helical" evidence="1">
    <location>
        <begin position="142"/>
        <end position="159"/>
    </location>
</feature>
<protein>
    <submittedName>
        <fullName evidence="2">Predicted small integral membrane protein</fullName>
    </submittedName>
</protein>
<gene>
    <name evidence="2" type="ORF">SAMN04488557_3541</name>
</gene>
<dbReference type="InterPro" id="IPR018681">
    <property type="entry name" value="DUF2165_transmembrane"/>
</dbReference>